<feature type="domain" description="DUF6535" evidence="3">
    <location>
        <begin position="179"/>
        <end position="355"/>
    </location>
</feature>
<dbReference type="OrthoDB" id="3219854at2759"/>
<feature type="transmembrane region" description="Helical" evidence="2">
    <location>
        <begin position="360"/>
        <end position="384"/>
    </location>
</feature>
<feature type="region of interest" description="Disordered" evidence="1">
    <location>
        <begin position="485"/>
        <end position="504"/>
    </location>
</feature>
<evidence type="ECO:0000313" key="4">
    <source>
        <dbReference type="EMBL" id="TCD70575.1"/>
    </source>
</evidence>
<evidence type="ECO:0000259" key="3">
    <source>
        <dbReference type="Pfam" id="PF20153"/>
    </source>
</evidence>
<feature type="transmembrane region" description="Helical" evidence="2">
    <location>
        <begin position="333"/>
        <end position="354"/>
    </location>
</feature>
<feature type="region of interest" description="Disordered" evidence="1">
    <location>
        <begin position="1237"/>
        <end position="1264"/>
    </location>
</feature>
<keyword evidence="2" id="KW-0812">Transmembrane</keyword>
<evidence type="ECO:0000256" key="1">
    <source>
        <dbReference type="SAM" id="MobiDB-lite"/>
    </source>
</evidence>
<dbReference type="InterPro" id="IPR045338">
    <property type="entry name" value="DUF6535"/>
</dbReference>
<feature type="compositionally biased region" description="Acidic residues" evidence="1">
    <location>
        <begin position="10"/>
        <end position="21"/>
    </location>
</feature>
<evidence type="ECO:0000256" key="2">
    <source>
        <dbReference type="SAM" id="Phobius"/>
    </source>
</evidence>
<keyword evidence="5" id="KW-1185">Reference proteome</keyword>
<feature type="compositionally biased region" description="Polar residues" evidence="1">
    <location>
        <begin position="105"/>
        <end position="117"/>
    </location>
</feature>
<dbReference type="Proteomes" id="UP000292702">
    <property type="component" value="Unassembled WGS sequence"/>
</dbReference>
<comment type="caution">
    <text evidence="4">The sequence shown here is derived from an EMBL/GenBank/DDBJ whole genome shotgun (WGS) entry which is preliminary data.</text>
</comment>
<sequence length="1312" mass="147413">MASLSPPNASEEEERASDFGDDLPFRGSVSSDNPPMRSREGSPSQHDSAPANDSPIHYFPEWPRSQSPEVIPVRRDTYRSRSSDLRSVRTVTSSSSSHRPVGTVPSPTLGTRPTYLSSFPPERVSTATPSGRAPAAASPKDLLGSFSDTQSNLLREILTTLQKSNIVSRDTVGKWDRFWTTYKKEANEYDAEFVDRYWQDMESSMVFAGLFSAVVATVASMTLSDLSPDADLVTQALLNNILVSLSPGDSGGPSPVPLPSWNGPPISVIWVQCLLYASLACGLFAALGAVLGKQWLKRYDTIGDRGSIEDRCKERQRKLDGLEAWHFRRVMEVIPILLQAALLLFILALCAWMWNQQRAVAAILIITCGTGVLFYSLAIGIALAHEDSPYHTSVSDMFHRFFGLSKSIWGHSAKLWTSAKNRLLSFKTRLLERLPIPARLLWLASVLATRASSDPSLDVGGANGRWLLRWLRPLLGRGRLPVSDAEAIGSPDRPPPSLGENAPQSRRFSVPYVSDWVLRLGARIKIASQLIRSPEITRRETYSSDRAVVLWLLQTSSDPLIHSDALQVIPEVDWPQDTVRRRFTFGHLELLFVRFADCFQVDVAGHCVLPVSEKDAAMALASAFLFVYWEFCTFNQRHMFEWVMHWGRSLVKNRSGILEALAGMVAAGYPTPDEAGIVFAALYLTLGMHFDEVRLFWSPVMHVYHTAGRMSLELVCARSFWSLAHVSTTWQHVNRCVLVDMIGQCQATAKSSEARHIYFMALAVVLGFKPSKGHGAPETFTIDQMSTTLAQAAAEYFLKHLHLLMVWWKNPDKMEPPWFCNVLELHHEQGRFVILANIIRTIRGSLVDVHALRHPAHADQWLYLFAHLANFDAQSPDWPLRIRLCSHILHLSVNCTSEEKRHEDDMDIQPIWNVDSFHFEWLIKYMENLLDSHANREATFNSAVDAFIALSCIPGIGLFPSNDSLARAISWALHVEVIRSEPWEMDVVSMIRLQYATMRLVHSIVVAGFLETSEMPTLSQQVEDLFRVAPRMFRTPTVALNDPDFKRFVLSRDLAFMDIVRAISARDPVNWVNSKELTPYFHEWLAVIHRWMVIEEIFPRPTVERQLLARALLDCTAFRERLSNGEDDLGLSWNQQVGAAAAWSEWRYVVQDSELAEYDWAHLIKFTMDILKIRVTATGNIRLYFHKLQQLVIMLSPDDEMLFSPVQEALQEKLEAIASYEERGALVAESILDTEAESDGLSSSHLVSRTPSPAPSGFRPMPPRAATLEPSQILNLGPLDSKARAATLVGPGPDTLESVKSAIIMEQQNEDT</sequence>
<evidence type="ECO:0000313" key="5">
    <source>
        <dbReference type="Proteomes" id="UP000292702"/>
    </source>
</evidence>
<keyword evidence="2" id="KW-1133">Transmembrane helix</keyword>
<feature type="compositionally biased region" description="Basic and acidic residues" evidence="1">
    <location>
        <begin position="72"/>
        <end position="87"/>
    </location>
</feature>
<gene>
    <name evidence="4" type="ORF">EIP91_002605</name>
</gene>
<organism evidence="4 5">
    <name type="scientific">Steccherinum ochraceum</name>
    <dbReference type="NCBI Taxonomy" id="92696"/>
    <lineage>
        <taxon>Eukaryota</taxon>
        <taxon>Fungi</taxon>
        <taxon>Dikarya</taxon>
        <taxon>Basidiomycota</taxon>
        <taxon>Agaricomycotina</taxon>
        <taxon>Agaricomycetes</taxon>
        <taxon>Polyporales</taxon>
        <taxon>Steccherinaceae</taxon>
        <taxon>Steccherinum</taxon>
    </lineage>
</organism>
<keyword evidence="2" id="KW-0472">Membrane</keyword>
<feature type="compositionally biased region" description="Low complexity" evidence="1">
    <location>
        <begin position="88"/>
        <end position="99"/>
    </location>
</feature>
<feature type="compositionally biased region" description="Polar residues" evidence="1">
    <location>
        <begin position="1240"/>
        <end position="1251"/>
    </location>
</feature>
<reference evidence="4 5" key="1">
    <citation type="submission" date="2018-11" db="EMBL/GenBank/DDBJ databases">
        <title>Genome assembly of Steccherinum ochraceum LE-BIN_3174, the white-rot fungus of the Steccherinaceae family (The Residual Polyporoid clade, Polyporales, Basidiomycota).</title>
        <authorList>
            <person name="Fedorova T.V."/>
            <person name="Glazunova O.A."/>
            <person name="Landesman E.O."/>
            <person name="Moiseenko K.V."/>
            <person name="Psurtseva N.V."/>
            <person name="Savinova O.S."/>
            <person name="Shakhova N.V."/>
            <person name="Tyazhelova T.V."/>
            <person name="Vasina D.V."/>
        </authorList>
    </citation>
    <scope>NUCLEOTIDE SEQUENCE [LARGE SCALE GENOMIC DNA]</scope>
    <source>
        <strain evidence="4 5">LE-BIN_3174</strain>
    </source>
</reference>
<dbReference type="EMBL" id="RWJN01000018">
    <property type="protein sequence ID" value="TCD70575.1"/>
    <property type="molecule type" value="Genomic_DNA"/>
</dbReference>
<name>A0A4R0RV83_9APHY</name>
<dbReference type="STRING" id="92696.A0A4R0RV83"/>
<proteinExistence type="predicted"/>
<protein>
    <recommendedName>
        <fullName evidence="3">DUF6535 domain-containing protein</fullName>
    </recommendedName>
</protein>
<dbReference type="Pfam" id="PF20153">
    <property type="entry name" value="DUF6535"/>
    <property type="match status" value="1"/>
</dbReference>
<feature type="region of interest" description="Disordered" evidence="1">
    <location>
        <begin position="1"/>
        <end position="142"/>
    </location>
</feature>
<accession>A0A4R0RV83</accession>